<feature type="region of interest" description="Disordered" evidence="2">
    <location>
        <begin position="352"/>
        <end position="373"/>
    </location>
</feature>
<evidence type="ECO:0000256" key="3">
    <source>
        <dbReference type="SAM" id="SignalP"/>
    </source>
</evidence>
<comment type="similarity">
    <text evidence="1">Belongs to the peptidase M20A family.</text>
</comment>
<organism evidence="5">
    <name type="scientific">Gaeumannomyces tritici (strain R3-111a-1)</name>
    <name type="common">Wheat and barley take-all root rot fungus</name>
    <name type="synonym">Gaeumannomyces graminis var. tritici</name>
    <dbReference type="NCBI Taxonomy" id="644352"/>
    <lineage>
        <taxon>Eukaryota</taxon>
        <taxon>Fungi</taxon>
        <taxon>Dikarya</taxon>
        <taxon>Ascomycota</taxon>
        <taxon>Pezizomycotina</taxon>
        <taxon>Sordariomycetes</taxon>
        <taxon>Sordariomycetidae</taxon>
        <taxon>Magnaporthales</taxon>
        <taxon>Magnaporthaceae</taxon>
        <taxon>Gaeumannomyces</taxon>
    </lineage>
</organism>
<reference evidence="7" key="1">
    <citation type="submission" date="2010-07" db="EMBL/GenBank/DDBJ databases">
        <title>The genome sequence of Gaeumannomyces graminis var. tritici strain R3-111a-1.</title>
        <authorList>
            <consortium name="The Broad Institute Genome Sequencing Platform"/>
            <person name="Ma L.-J."/>
            <person name="Dead R."/>
            <person name="Young S."/>
            <person name="Zeng Q."/>
            <person name="Koehrsen M."/>
            <person name="Alvarado L."/>
            <person name="Berlin A."/>
            <person name="Chapman S.B."/>
            <person name="Chen Z."/>
            <person name="Freedman E."/>
            <person name="Gellesch M."/>
            <person name="Goldberg J."/>
            <person name="Griggs A."/>
            <person name="Gujja S."/>
            <person name="Heilman E.R."/>
            <person name="Heiman D."/>
            <person name="Hepburn T."/>
            <person name="Howarth C."/>
            <person name="Jen D."/>
            <person name="Larson L."/>
            <person name="Mehta T."/>
            <person name="Neiman D."/>
            <person name="Pearson M."/>
            <person name="Roberts A."/>
            <person name="Saif S."/>
            <person name="Shea T."/>
            <person name="Shenoy N."/>
            <person name="Sisk P."/>
            <person name="Stolte C."/>
            <person name="Sykes S."/>
            <person name="Walk T."/>
            <person name="White J."/>
            <person name="Yandava C."/>
            <person name="Haas B."/>
            <person name="Nusbaum C."/>
            <person name="Birren B."/>
        </authorList>
    </citation>
    <scope>NUCLEOTIDE SEQUENCE [LARGE SCALE GENOMIC DNA]</scope>
    <source>
        <strain evidence="7">R3-111a-1</strain>
    </source>
</reference>
<dbReference type="InterPro" id="IPR036264">
    <property type="entry name" value="Bact_exopeptidase_dim_dom"/>
</dbReference>
<dbReference type="InterPro" id="IPR011650">
    <property type="entry name" value="Peptidase_M20_dimer"/>
</dbReference>
<dbReference type="NCBIfam" id="TIGR01891">
    <property type="entry name" value="amidohydrolases"/>
    <property type="match status" value="1"/>
</dbReference>
<dbReference type="InterPro" id="IPR002933">
    <property type="entry name" value="Peptidase_M20"/>
</dbReference>
<dbReference type="EnsemblFungi" id="EJT73649">
    <property type="protein sequence ID" value="EJT73649"/>
    <property type="gene ID" value="GGTG_07505"/>
</dbReference>
<dbReference type="SUPFAM" id="SSF53187">
    <property type="entry name" value="Zn-dependent exopeptidases"/>
    <property type="match status" value="1"/>
</dbReference>
<name>J3P1V7_GAET3</name>
<dbReference type="GeneID" id="20347963"/>
<reference evidence="6" key="5">
    <citation type="submission" date="2018-04" db="UniProtKB">
        <authorList>
            <consortium name="EnsemblFungi"/>
        </authorList>
    </citation>
    <scope>IDENTIFICATION</scope>
    <source>
        <strain evidence="6">R3-111a-1</strain>
    </source>
</reference>
<dbReference type="eggNOG" id="ENOG502QQPD">
    <property type="taxonomic scope" value="Eukaryota"/>
</dbReference>
<evidence type="ECO:0000256" key="1">
    <source>
        <dbReference type="ARBA" id="ARBA00006247"/>
    </source>
</evidence>
<feature type="domain" description="Peptidase M20 dimerisation" evidence="4">
    <location>
        <begin position="220"/>
        <end position="313"/>
    </location>
</feature>
<evidence type="ECO:0000313" key="5">
    <source>
        <dbReference type="EMBL" id="EJT73649.1"/>
    </source>
</evidence>
<evidence type="ECO:0000259" key="4">
    <source>
        <dbReference type="Pfam" id="PF07687"/>
    </source>
</evidence>
<keyword evidence="7" id="KW-1185">Reference proteome</keyword>
<dbReference type="SUPFAM" id="SSF55031">
    <property type="entry name" value="Bacterial exopeptidase dimerisation domain"/>
    <property type="match status" value="1"/>
</dbReference>
<dbReference type="InterPro" id="IPR017439">
    <property type="entry name" value="Amidohydrolase"/>
</dbReference>
<dbReference type="Pfam" id="PF01546">
    <property type="entry name" value="Peptidase_M20"/>
    <property type="match status" value="1"/>
</dbReference>
<dbReference type="EMBL" id="GL385398">
    <property type="protein sequence ID" value="EJT73649.1"/>
    <property type="molecule type" value="Genomic_DNA"/>
</dbReference>
<dbReference type="OrthoDB" id="6119954at2759"/>
<keyword evidence="3" id="KW-0732">Signal</keyword>
<dbReference type="Pfam" id="PF07687">
    <property type="entry name" value="M20_dimer"/>
    <property type="match status" value="1"/>
</dbReference>
<proteinExistence type="inferred from homology"/>
<dbReference type="GO" id="GO:0016805">
    <property type="term" value="F:dipeptidase activity"/>
    <property type="evidence" value="ECO:0007669"/>
    <property type="project" value="TreeGrafter"/>
</dbReference>
<dbReference type="PANTHER" id="PTHR30575">
    <property type="entry name" value="PEPTIDASE M20"/>
    <property type="match status" value="1"/>
</dbReference>
<accession>J3P1V7</accession>
<dbReference type="Gene3D" id="3.30.70.360">
    <property type="match status" value="1"/>
</dbReference>
<dbReference type="VEuPathDB" id="FungiDB:GGTG_07505"/>
<protein>
    <recommendedName>
        <fullName evidence="4">Peptidase M20 dimerisation domain-containing protein</fullName>
    </recommendedName>
</protein>
<dbReference type="RefSeq" id="XP_009223593.1">
    <property type="nucleotide sequence ID" value="XM_009225329.1"/>
</dbReference>
<feature type="chain" id="PRO_5015094804" description="Peptidase M20 dimerisation domain-containing protein" evidence="3">
    <location>
        <begin position="22"/>
        <end position="469"/>
    </location>
</feature>
<feature type="signal peptide" evidence="3">
    <location>
        <begin position="1"/>
        <end position="21"/>
    </location>
</feature>
<dbReference type="PANTHER" id="PTHR30575:SF4">
    <property type="entry name" value="PEPTIDASE M20 DOMAIN-CONTAINING PROTEIN 2"/>
    <property type="match status" value="1"/>
</dbReference>
<reference evidence="5" key="2">
    <citation type="submission" date="2010-07" db="EMBL/GenBank/DDBJ databases">
        <authorList>
            <consortium name="The Broad Institute Genome Sequencing Platform"/>
            <consortium name="Broad Institute Genome Sequencing Center for Infectious Disease"/>
            <person name="Ma L.-J."/>
            <person name="Dead R."/>
            <person name="Young S."/>
            <person name="Zeng Q."/>
            <person name="Koehrsen M."/>
            <person name="Alvarado L."/>
            <person name="Berlin A."/>
            <person name="Chapman S.B."/>
            <person name="Chen Z."/>
            <person name="Freedman E."/>
            <person name="Gellesch M."/>
            <person name="Goldberg J."/>
            <person name="Griggs A."/>
            <person name="Gujja S."/>
            <person name="Heilman E.R."/>
            <person name="Heiman D."/>
            <person name="Hepburn T."/>
            <person name="Howarth C."/>
            <person name="Jen D."/>
            <person name="Larson L."/>
            <person name="Mehta T."/>
            <person name="Neiman D."/>
            <person name="Pearson M."/>
            <person name="Roberts A."/>
            <person name="Saif S."/>
            <person name="Shea T."/>
            <person name="Shenoy N."/>
            <person name="Sisk P."/>
            <person name="Stolte C."/>
            <person name="Sykes S."/>
            <person name="Walk T."/>
            <person name="White J."/>
            <person name="Yandava C."/>
            <person name="Haas B."/>
            <person name="Nusbaum C."/>
            <person name="Birren B."/>
        </authorList>
    </citation>
    <scope>NUCLEOTIDE SEQUENCE</scope>
    <source>
        <strain evidence="5">R3-111a-1</strain>
    </source>
</reference>
<evidence type="ECO:0000256" key="2">
    <source>
        <dbReference type="SAM" id="MobiDB-lite"/>
    </source>
</evidence>
<reference evidence="6" key="4">
    <citation type="journal article" date="2015" name="G3 (Bethesda)">
        <title>Genome sequences of three phytopathogenic species of the Magnaporthaceae family of fungi.</title>
        <authorList>
            <person name="Okagaki L.H."/>
            <person name="Nunes C.C."/>
            <person name="Sailsbery J."/>
            <person name="Clay B."/>
            <person name="Brown D."/>
            <person name="John T."/>
            <person name="Oh Y."/>
            <person name="Young N."/>
            <person name="Fitzgerald M."/>
            <person name="Haas B.J."/>
            <person name="Zeng Q."/>
            <person name="Young S."/>
            <person name="Adiconis X."/>
            <person name="Fan L."/>
            <person name="Levin J.Z."/>
            <person name="Mitchell T.K."/>
            <person name="Okubara P.A."/>
            <person name="Farman M.L."/>
            <person name="Kohn L.M."/>
            <person name="Birren B."/>
            <person name="Ma L.-J."/>
            <person name="Dean R.A."/>
        </authorList>
    </citation>
    <scope>NUCLEOTIDE SEQUENCE</scope>
    <source>
        <strain evidence="6">R3-111a-1</strain>
    </source>
</reference>
<dbReference type="InterPro" id="IPR052030">
    <property type="entry name" value="Peptidase_M20/M20A_hydrolases"/>
</dbReference>
<dbReference type="Proteomes" id="UP000006039">
    <property type="component" value="Unassembled WGS sequence"/>
</dbReference>
<dbReference type="Gene3D" id="3.40.630.10">
    <property type="entry name" value="Zn peptidases"/>
    <property type="match status" value="1"/>
</dbReference>
<gene>
    <name evidence="6" type="primary">20347963</name>
    <name evidence="5" type="ORF">GGTG_07505</name>
</gene>
<sequence>MRFSALQTVLLLLPLAAPASASSQRRQQQSNDTTGGGRYLADIQSAISAATQDIWSISQEIHANPELGYQEVRAHKLLTDYLAGRDGWRVTRAAYGVATAFVAEFGSGAGGTGTGTGPVVSFNAEYDALSGLGHACGHNLIAASSLAAALATADVVRAHRLPGRVVLLGTPAEEGGGGKIKLLEAGAYRDLAVDVSIMAHPVGGGDAGDGAYSILQASDRFTIEFGGKPAHSAAAPWQGVSAQDAASLAWTAVGLARAQMRPTDRVHGRFATDAGAVNIVPDRATALWQARAASASELADVVAKLENAVKAGALGTGASFNMTKNWGGYSAMINNDPLAAAYKRNFEALGGKTPDAGVEKSRSASASSDQGNVSEELPAIHPVFGIFDEDGSPTASAPHTAAFKGAAGTRKSFDKAMKAAAAMAGVAVDVLTVDGLLAQVKEDFKKQTGGSSGVQQLKQLRRRYVETQP</sequence>
<dbReference type="AlphaFoldDB" id="J3P1V7"/>
<feature type="compositionally biased region" description="Polar residues" evidence="2">
    <location>
        <begin position="363"/>
        <end position="373"/>
    </location>
</feature>
<reference evidence="5" key="3">
    <citation type="submission" date="2010-09" db="EMBL/GenBank/DDBJ databases">
        <title>Annotation of Gaeumannomyces graminis var. tritici R3-111a-1.</title>
        <authorList>
            <consortium name="The Broad Institute Genome Sequencing Platform"/>
            <person name="Ma L.-J."/>
            <person name="Dead R."/>
            <person name="Young S.K."/>
            <person name="Zeng Q."/>
            <person name="Gargeya S."/>
            <person name="Fitzgerald M."/>
            <person name="Haas B."/>
            <person name="Abouelleil A."/>
            <person name="Alvarado L."/>
            <person name="Arachchi H.M."/>
            <person name="Berlin A."/>
            <person name="Brown A."/>
            <person name="Chapman S.B."/>
            <person name="Chen Z."/>
            <person name="Dunbar C."/>
            <person name="Freedman E."/>
            <person name="Gearin G."/>
            <person name="Gellesch M."/>
            <person name="Goldberg J."/>
            <person name="Griggs A."/>
            <person name="Gujja S."/>
            <person name="Heiman D."/>
            <person name="Howarth C."/>
            <person name="Larson L."/>
            <person name="Lui A."/>
            <person name="MacDonald P.J.P."/>
            <person name="Mehta T."/>
            <person name="Montmayeur A."/>
            <person name="Murphy C."/>
            <person name="Neiman D."/>
            <person name="Pearson M."/>
            <person name="Priest M."/>
            <person name="Roberts A."/>
            <person name="Saif S."/>
            <person name="Shea T."/>
            <person name="Shenoy N."/>
            <person name="Sisk P."/>
            <person name="Stolte C."/>
            <person name="Sykes S."/>
            <person name="Yandava C."/>
            <person name="Wortman J."/>
            <person name="Nusbaum C."/>
            <person name="Birren B."/>
        </authorList>
    </citation>
    <scope>NUCLEOTIDE SEQUENCE</scope>
    <source>
        <strain evidence="5">R3-111a-1</strain>
    </source>
</reference>
<dbReference type="CDD" id="cd03887">
    <property type="entry name" value="M20_Acy1L2"/>
    <property type="match status" value="1"/>
</dbReference>
<dbReference type="HOGENOM" id="CLU_031812_1_1_1"/>
<evidence type="ECO:0000313" key="6">
    <source>
        <dbReference type="EnsemblFungi" id="EJT73649"/>
    </source>
</evidence>
<evidence type="ECO:0000313" key="7">
    <source>
        <dbReference type="Proteomes" id="UP000006039"/>
    </source>
</evidence>